<protein>
    <recommendedName>
        <fullName evidence="2">Alginate export domain-containing protein</fullName>
    </recommendedName>
</protein>
<evidence type="ECO:0000256" key="1">
    <source>
        <dbReference type="SAM" id="SignalP"/>
    </source>
</evidence>
<keyword evidence="1" id="KW-0732">Signal</keyword>
<dbReference type="EMBL" id="JAHEPS010000004">
    <property type="protein sequence ID" value="MBT1445096.1"/>
    <property type="molecule type" value="Genomic_DNA"/>
</dbReference>
<evidence type="ECO:0000313" key="4">
    <source>
        <dbReference type="Proteomes" id="UP001195903"/>
    </source>
</evidence>
<feature type="chain" id="PRO_5046976835" description="Alginate export domain-containing protein" evidence="1">
    <location>
        <begin position="22"/>
        <end position="444"/>
    </location>
</feature>
<reference evidence="3 4" key="1">
    <citation type="submission" date="2021-05" db="EMBL/GenBank/DDBJ databases">
        <title>Shewanella sp. JM162201.</title>
        <authorList>
            <person name="Xu S."/>
            <person name="Li A."/>
        </authorList>
    </citation>
    <scope>NUCLEOTIDE SEQUENCE [LARGE SCALE GENOMIC DNA]</scope>
    <source>
        <strain evidence="3 4">JM162201</strain>
    </source>
</reference>
<accession>A0ABS5V644</accession>
<sequence length="444" mass="51087">MSQFGKWAGCALMLWGAHGFAAPMSAEPVSSEWGHKLSVQGGYAPRDGVLGASSDDFYSLRYEPSFNWYSPDKQWHKWQVFARGWLAYDENAALVQEQDDARTDGFNAELREFFVRRRLLGDDPRFALTLGRQRYSDRLGLWWDDALESVRFDYQGSTSEGFLALGQKLASYNTDIDHLSDADDEVLYAFGEYALRWSSRHWLGGRAMLEHDHSDKDIEDRRDYQGYRLGLFAKGDAPLGSLLLDYHSEFAFIDGEREQYLQRQWQSVDVQGWAWLSDVGLQWSQLILKPRLSLQWGLTDKPTAADDGFFQNRIQSDRVRENDDFGTRLVSSFFRLEVRNLKYVGLGLRIEPASRQELNLRLTDLHRQTDLLPGALRTEQEMGSGTHLGQMLDLQWYWEQFPRAFNGRVQQLNLLVGAGAFFPADAMGDMDTQYQLMLGLTARY</sequence>
<dbReference type="Gene3D" id="2.40.160.100">
    <property type="match status" value="1"/>
</dbReference>
<proteinExistence type="predicted"/>
<name>A0ABS5V644_9GAMM</name>
<feature type="signal peptide" evidence="1">
    <location>
        <begin position="1"/>
        <end position="21"/>
    </location>
</feature>
<keyword evidence="4" id="KW-1185">Reference proteome</keyword>
<dbReference type="InterPro" id="IPR053728">
    <property type="entry name" value="Alginate_Permeability_Chnl"/>
</dbReference>
<dbReference type="Proteomes" id="UP001195903">
    <property type="component" value="Unassembled WGS sequence"/>
</dbReference>
<organism evidence="3 4">
    <name type="scientific">Shewanella jiangmenensis</name>
    <dbReference type="NCBI Taxonomy" id="2837387"/>
    <lineage>
        <taxon>Bacteria</taxon>
        <taxon>Pseudomonadati</taxon>
        <taxon>Pseudomonadota</taxon>
        <taxon>Gammaproteobacteria</taxon>
        <taxon>Alteromonadales</taxon>
        <taxon>Shewanellaceae</taxon>
        <taxon>Shewanella</taxon>
    </lineage>
</organism>
<comment type="caution">
    <text evidence="3">The sequence shown here is derived from an EMBL/GenBank/DDBJ whole genome shotgun (WGS) entry which is preliminary data.</text>
</comment>
<gene>
    <name evidence="3" type="ORF">KJI95_11250</name>
</gene>
<feature type="domain" description="Alginate export" evidence="2">
    <location>
        <begin position="99"/>
        <end position="433"/>
    </location>
</feature>
<evidence type="ECO:0000259" key="2">
    <source>
        <dbReference type="Pfam" id="PF13372"/>
    </source>
</evidence>
<evidence type="ECO:0000313" key="3">
    <source>
        <dbReference type="EMBL" id="MBT1445096.1"/>
    </source>
</evidence>
<dbReference type="RefSeq" id="WP_214507305.1">
    <property type="nucleotide sequence ID" value="NZ_JAHEPS010000004.1"/>
</dbReference>
<dbReference type="InterPro" id="IPR025388">
    <property type="entry name" value="Alginate_export_dom"/>
</dbReference>
<dbReference type="Pfam" id="PF13372">
    <property type="entry name" value="Alginate_exp"/>
    <property type="match status" value="1"/>
</dbReference>